<dbReference type="EMBL" id="AP018359">
    <property type="protein sequence ID" value="BBA44432.1"/>
    <property type="molecule type" value="Genomic_DNA"/>
</dbReference>
<dbReference type="PIRSF" id="PIRSF029570">
    <property type="entry name" value="UCP029570"/>
    <property type="match status" value="1"/>
</dbReference>
<reference evidence="1" key="2">
    <citation type="journal article" date="2017" name="Genome Announc.">
        <title>High-Quality Draft Genome Sequence of Burkholderia contaminans CH-1, a Gram-Negative Bacterium That Metabolizes 2-Azahypoxanthine, a Plant Growth-Regulating Compound.</title>
        <authorList>
            <person name="Choi J.-H."/>
            <person name="Sugiura H."/>
            <person name="Moriuchi R."/>
            <person name="Kawagishi H."/>
            <person name="Dohra H."/>
        </authorList>
    </citation>
    <scope>NUCLEOTIDE SEQUENCE</scope>
    <source>
        <strain evidence="1">CH-1</strain>
    </source>
</reference>
<dbReference type="PANTHER" id="PTHR35882:SF2">
    <property type="entry name" value="PELA"/>
    <property type="match status" value="1"/>
</dbReference>
<dbReference type="Gene3D" id="3.20.20.370">
    <property type="entry name" value="Glycoside hydrolase/deacetylase"/>
    <property type="match status" value="1"/>
</dbReference>
<gene>
    <name evidence="1" type="primary">pelA</name>
    <name evidence="1" type="ORF">BCCH1_69360</name>
</gene>
<dbReference type="InterPro" id="IPR017853">
    <property type="entry name" value="GH"/>
</dbReference>
<reference evidence="1" key="1">
    <citation type="journal article" date="2016" name="Biosci. Biotechnol. Biochem.">
        <title>Bioconversion of AHX to AOH by resting cells of Burkholderia contaminans CH-1.</title>
        <authorList>
            <person name="Choi J.H."/>
            <person name="Kikuchi A."/>
            <person name="Pumkaeo P."/>
            <person name="Hirai H."/>
            <person name="Tokuyama S."/>
            <person name="Kawagishi H."/>
        </authorList>
    </citation>
    <scope>NUCLEOTIDE SEQUENCE</scope>
    <source>
        <strain evidence="1">CH-1</strain>
    </source>
</reference>
<protein>
    <submittedName>
        <fullName evidence="1">Uncharacterized protein</fullName>
    </submittedName>
</protein>
<organism evidence="1">
    <name type="scientific">Burkholderia contaminans</name>
    <dbReference type="NCBI Taxonomy" id="488447"/>
    <lineage>
        <taxon>Bacteria</taxon>
        <taxon>Pseudomonadati</taxon>
        <taxon>Pseudomonadota</taxon>
        <taxon>Betaproteobacteria</taxon>
        <taxon>Burkholderiales</taxon>
        <taxon>Burkholderiaceae</taxon>
        <taxon>Burkholderia</taxon>
        <taxon>Burkholderia cepacia complex</taxon>
    </lineage>
</organism>
<accession>A0A250LIN7</accession>
<dbReference type="InterPro" id="IPR016925">
    <property type="entry name" value="UCP029570"/>
</dbReference>
<sequence>MNHDQKAGTAPAVLAARGRLAATLFGAVLALASLHAMAVDTGSLPSAPAVPRANVAFFSGAQPPVGLLQAFDAVVLDPSRGFDPATHPLAHTVWIARVPHDASGSALGPSAFVSQRIEPLWARGYRGFLLDTPEAIASSETIHATYPDARLIVGGNDALRAAQPHANVLYAVLGSPLVRGFMDGDDMGSVRDVAAADRAAGVDAARIFMRETHVPVLSLEICERADRACARATAAQVVAAGVTPYVTDAGRDVVGIGAIEVLPRKVLIVQNRDADTPVDETRGVRDLAMPLNYLGYDVEYADLDAPLPADITPDRYAGVVAWIEGTEPADPARWRRWIDARIADHVPVAFMGQFGFDAAQEEGAALDLQPVSGPFTAPLSVVTRDPMMHFEIEPRPDARDLVGMRVGSRSRVLLRLAAAGTNVDAAAITPWGGYTLSPYTVVSLNGIGQTRWAIQPIAFVTDALRLVRMPSPSVTTENGRRLFMTHVDGDGYASRAEFPGADYSGDALYRRIFTRYKVPMTLSVIEGEVGPTGLYPQLSPRLEALARQMFALPWVQIGSHTYSHPFQMADLDATTGARVDHRNNVERGNGGDTAFSLDIPGYTFDLDREIAGSIAYIDSRLAPPGKRTEVLQWPGDCEPPAIAVRKAYAAGVQNINGGDTIIRKSVNSWTHIAPLGVDKGPGAYQVYAPDQDENVYTNNWQGPFYGFTQVLETYDMTERPYRFKPIDVYYHMYSGTKIASLRALDQIYSTVLKQPVLPVYITDYTHKVLDWRGFVVAREMAGGAWVVRGNGDVRELHWPRNDVPDLRASQGVTGYARGPDGLYIHIADGAARVVFERDTENGLRGGAQPHGPGGTPYIAQANGFVRNFHRTADGMSFEFGGYYQPFVELADAQRCRVRIAGRPIDARRDGTVLRFEAAADVRQPMRYQSVEIACDR</sequence>
<dbReference type="AlphaFoldDB" id="A0A250LIN7"/>
<name>A0A250LIN7_9BURK</name>
<evidence type="ECO:0000313" key="1">
    <source>
        <dbReference type="EMBL" id="BBA44432.1"/>
    </source>
</evidence>
<dbReference type="PANTHER" id="PTHR35882">
    <property type="entry name" value="PELA"/>
    <property type="match status" value="1"/>
</dbReference>
<proteinExistence type="predicted"/>
<dbReference type="SUPFAM" id="SSF51445">
    <property type="entry name" value="(Trans)glycosidases"/>
    <property type="match status" value="1"/>
</dbReference>
<dbReference type="CDD" id="cd10922">
    <property type="entry name" value="CE4_PelA_like_C"/>
    <property type="match status" value="1"/>
</dbReference>